<sequence>MKLKKIASLMLAGVMAVSMLAGCSNGTKPDDDKKDPVVNTGLTGSVIAALDEDTTKNVTFSADSNLQAVLEKAVKNVGYNGLNDLKSIATTMIAIDSDLGKYAPLPGVTMSSNKSSTEATDKETQTAVGLVYVAGEGQNESTIAKALASKIDGEKIYEYGSGSWSDLPTDSRNYTDKDGEYWYDFAYTAGVASVEVSDAVNGQTAYVVAYTVTRTPAKSYK</sequence>
<dbReference type="EMBL" id="DXBJ01000074">
    <property type="protein sequence ID" value="HIZ58859.1"/>
    <property type="molecule type" value="Genomic_DNA"/>
</dbReference>
<accession>A0A9D2JNF2</accession>
<evidence type="ECO:0000313" key="3">
    <source>
        <dbReference type="Proteomes" id="UP000824065"/>
    </source>
</evidence>
<name>A0A9D2JNF2_9FIRM</name>
<dbReference type="Proteomes" id="UP000824065">
    <property type="component" value="Unassembled WGS sequence"/>
</dbReference>
<evidence type="ECO:0000256" key="1">
    <source>
        <dbReference type="SAM" id="SignalP"/>
    </source>
</evidence>
<feature type="chain" id="PRO_5038548491" description="Lipoprotein" evidence="1">
    <location>
        <begin position="22"/>
        <end position="221"/>
    </location>
</feature>
<gene>
    <name evidence="2" type="ORF">H9725_09895</name>
</gene>
<dbReference type="AlphaFoldDB" id="A0A9D2JNF2"/>
<protein>
    <recommendedName>
        <fullName evidence="4">Lipoprotein</fullName>
    </recommendedName>
</protein>
<proteinExistence type="predicted"/>
<reference evidence="2" key="2">
    <citation type="submission" date="2021-04" db="EMBL/GenBank/DDBJ databases">
        <authorList>
            <person name="Gilroy R."/>
        </authorList>
    </citation>
    <scope>NUCLEOTIDE SEQUENCE</scope>
    <source>
        <strain evidence="2">ChiBcec16-3735</strain>
    </source>
</reference>
<comment type="caution">
    <text evidence="2">The sequence shown here is derived from an EMBL/GenBank/DDBJ whole genome shotgun (WGS) entry which is preliminary data.</text>
</comment>
<evidence type="ECO:0008006" key="4">
    <source>
        <dbReference type="Google" id="ProtNLM"/>
    </source>
</evidence>
<keyword evidence="1" id="KW-0732">Signal</keyword>
<dbReference type="PROSITE" id="PS51257">
    <property type="entry name" value="PROKAR_LIPOPROTEIN"/>
    <property type="match status" value="1"/>
</dbReference>
<organism evidence="2 3">
    <name type="scientific">Candidatus Faecalibacterium gallistercoris</name>
    <dbReference type="NCBI Taxonomy" id="2838579"/>
    <lineage>
        <taxon>Bacteria</taxon>
        <taxon>Bacillati</taxon>
        <taxon>Bacillota</taxon>
        <taxon>Clostridia</taxon>
        <taxon>Eubacteriales</taxon>
        <taxon>Oscillospiraceae</taxon>
        <taxon>Faecalibacterium</taxon>
    </lineage>
</organism>
<evidence type="ECO:0000313" key="2">
    <source>
        <dbReference type="EMBL" id="HIZ58859.1"/>
    </source>
</evidence>
<feature type="signal peptide" evidence="1">
    <location>
        <begin position="1"/>
        <end position="21"/>
    </location>
</feature>
<reference evidence="2" key="1">
    <citation type="journal article" date="2021" name="PeerJ">
        <title>Extensive microbial diversity within the chicken gut microbiome revealed by metagenomics and culture.</title>
        <authorList>
            <person name="Gilroy R."/>
            <person name="Ravi A."/>
            <person name="Getino M."/>
            <person name="Pursley I."/>
            <person name="Horton D.L."/>
            <person name="Alikhan N.F."/>
            <person name="Baker D."/>
            <person name="Gharbi K."/>
            <person name="Hall N."/>
            <person name="Watson M."/>
            <person name="Adriaenssens E.M."/>
            <person name="Foster-Nyarko E."/>
            <person name="Jarju S."/>
            <person name="Secka A."/>
            <person name="Antonio M."/>
            <person name="Oren A."/>
            <person name="Chaudhuri R.R."/>
            <person name="La Ragione R."/>
            <person name="Hildebrand F."/>
            <person name="Pallen M.J."/>
        </authorList>
    </citation>
    <scope>NUCLEOTIDE SEQUENCE</scope>
    <source>
        <strain evidence="2">ChiBcec16-3735</strain>
    </source>
</reference>